<evidence type="ECO:0000313" key="4">
    <source>
        <dbReference type="EMBL" id="PYZ95694.1"/>
    </source>
</evidence>
<feature type="domain" description="HTH cro/C1-type" evidence="2">
    <location>
        <begin position="5"/>
        <end position="60"/>
    </location>
</feature>
<dbReference type="PROSITE" id="PS51500">
    <property type="entry name" value="SIN"/>
    <property type="match status" value="1"/>
</dbReference>
<dbReference type="EMBL" id="PDOF01000004">
    <property type="protein sequence ID" value="PYZ95694.1"/>
    <property type="molecule type" value="Genomic_DNA"/>
</dbReference>
<evidence type="ECO:0000313" key="5">
    <source>
        <dbReference type="Proteomes" id="UP000248066"/>
    </source>
</evidence>
<protein>
    <submittedName>
        <fullName evidence="4">Transcriptional regulator</fullName>
    </submittedName>
</protein>
<keyword evidence="1" id="KW-0238">DNA-binding</keyword>
<gene>
    <name evidence="4" type="ORF">CR205_18435</name>
</gene>
<dbReference type="GO" id="GO:0005829">
    <property type="term" value="C:cytosol"/>
    <property type="evidence" value="ECO:0007669"/>
    <property type="project" value="TreeGrafter"/>
</dbReference>
<dbReference type="CDD" id="cd00093">
    <property type="entry name" value="HTH_XRE"/>
    <property type="match status" value="1"/>
</dbReference>
<reference evidence="4 5" key="1">
    <citation type="submission" date="2017-10" db="EMBL/GenBank/DDBJ databases">
        <title>Bacillus sp. nov., a halophilic bacterium isolated from a Yangshapao Lake.</title>
        <authorList>
            <person name="Wang H."/>
        </authorList>
    </citation>
    <scope>NUCLEOTIDE SEQUENCE [LARGE SCALE GENOMIC DNA]</scope>
    <source>
        <strain evidence="4 5">YSP-3</strain>
    </source>
</reference>
<dbReference type="GO" id="GO:0046983">
    <property type="term" value="F:protein dimerization activity"/>
    <property type="evidence" value="ECO:0007669"/>
    <property type="project" value="InterPro"/>
</dbReference>
<proteinExistence type="predicted"/>
<dbReference type="PANTHER" id="PTHR46797">
    <property type="entry name" value="HTH-TYPE TRANSCRIPTIONAL REGULATOR"/>
    <property type="match status" value="1"/>
</dbReference>
<accession>A0A2W0H1M5</accession>
<dbReference type="PROSITE" id="PS50943">
    <property type="entry name" value="HTH_CROC1"/>
    <property type="match status" value="1"/>
</dbReference>
<feature type="domain" description="Sin" evidence="3">
    <location>
        <begin position="64"/>
        <end position="102"/>
    </location>
</feature>
<evidence type="ECO:0000259" key="3">
    <source>
        <dbReference type="PROSITE" id="PS51500"/>
    </source>
</evidence>
<comment type="caution">
    <text evidence="4">The sequence shown here is derived from an EMBL/GenBank/DDBJ whole genome shotgun (WGS) entry which is preliminary data.</text>
</comment>
<dbReference type="GO" id="GO:0003700">
    <property type="term" value="F:DNA-binding transcription factor activity"/>
    <property type="evidence" value="ECO:0007669"/>
    <property type="project" value="TreeGrafter"/>
</dbReference>
<dbReference type="InterPro" id="IPR001387">
    <property type="entry name" value="Cro/C1-type_HTH"/>
</dbReference>
<dbReference type="Pfam" id="PF08671">
    <property type="entry name" value="SinI"/>
    <property type="match status" value="1"/>
</dbReference>
<dbReference type="SUPFAM" id="SSF47413">
    <property type="entry name" value="lambda repressor-like DNA-binding domains"/>
    <property type="match status" value="1"/>
</dbReference>
<dbReference type="SMART" id="SM00530">
    <property type="entry name" value="HTH_XRE"/>
    <property type="match status" value="1"/>
</dbReference>
<organism evidence="4 5">
    <name type="scientific">Alteribacter lacisalsi</name>
    <dbReference type="NCBI Taxonomy" id="2045244"/>
    <lineage>
        <taxon>Bacteria</taxon>
        <taxon>Bacillati</taxon>
        <taxon>Bacillota</taxon>
        <taxon>Bacilli</taxon>
        <taxon>Bacillales</taxon>
        <taxon>Bacillaceae</taxon>
        <taxon>Alteribacter</taxon>
    </lineage>
</organism>
<dbReference type="Pfam" id="PF01381">
    <property type="entry name" value="HTH_3"/>
    <property type="match status" value="1"/>
</dbReference>
<dbReference type="InterPro" id="IPR010982">
    <property type="entry name" value="Lambda_DNA-bd_dom_sf"/>
</dbReference>
<dbReference type="InterPro" id="IPR010981">
    <property type="entry name" value="SinR/SinI_dimer_dom"/>
</dbReference>
<dbReference type="SUPFAM" id="SSF47406">
    <property type="entry name" value="SinR repressor dimerisation domain-like"/>
    <property type="match status" value="1"/>
</dbReference>
<dbReference type="OrthoDB" id="1859224at2"/>
<name>A0A2W0H1M5_9BACI</name>
<evidence type="ECO:0000259" key="2">
    <source>
        <dbReference type="PROSITE" id="PS50943"/>
    </source>
</evidence>
<evidence type="ECO:0000256" key="1">
    <source>
        <dbReference type="ARBA" id="ARBA00023125"/>
    </source>
</evidence>
<dbReference type="InterPro" id="IPR036281">
    <property type="entry name" value="SinR/SinI_dimer_dom_sf"/>
</dbReference>
<dbReference type="Proteomes" id="UP000248066">
    <property type="component" value="Unassembled WGS sequence"/>
</dbReference>
<sequence>MGKRIKKYRLRKGYSISRLAEESGIAKSYISFLERDQRKNPSVETLKKLSGVLNIPLELLMVDEERESVLEVLDDDWLRLIKEAKESGVSKEEVKNYIRFIQYNKWNDQLKRK</sequence>
<dbReference type="Gene3D" id="1.10.260.40">
    <property type="entry name" value="lambda repressor-like DNA-binding domains"/>
    <property type="match status" value="1"/>
</dbReference>
<keyword evidence="5" id="KW-1185">Reference proteome</keyword>
<dbReference type="InterPro" id="IPR050807">
    <property type="entry name" value="TransReg_Diox_bact_type"/>
</dbReference>
<dbReference type="PANTHER" id="PTHR46797:SF1">
    <property type="entry name" value="METHYLPHOSPHONATE SYNTHASE"/>
    <property type="match status" value="1"/>
</dbReference>
<dbReference type="GO" id="GO:0003677">
    <property type="term" value="F:DNA binding"/>
    <property type="evidence" value="ECO:0007669"/>
    <property type="project" value="UniProtKB-KW"/>
</dbReference>
<dbReference type="AlphaFoldDB" id="A0A2W0H1M5"/>